<proteinExistence type="predicted"/>
<dbReference type="EMBL" id="UOFX01000053">
    <property type="protein sequence ID" value="VAX09561.1"/>
    <property type="molecule type" value="Genomic_DNA"/>
</dbReference>
<dbReference type="InterPro" id="IPR010235">
    <property type="entry name" value="HepT"/>
</dbReference>
<dbReference type="AlphaFoldDB" id="A0A3B1B5T2"/>
<name>A0A3B1B5T2_9ZZZZ</name>
<evidence type="ECO:0000313" key="1">
    <source>
        <dbReference type="EMBL" id="VAX09561.1"/>
    </source>
</evidence>
<evidence type="ECO:0008006" key="2">
    <source>
        <dbReference type="Google" id="ProtNLM"/>
    </source>
</evidence>
<accession>A0A3B1B5T2</accession>
<organism evidence="1">
    <name type="scientific">hydrothermal vent metagenome</name>
    <dbReference type="NCBI Taxonomy" id="652676"/>
    <lineage>
        <taxon>unclassified sequences</taxon>
        <taxon>metagenomes</taxon>
        <taxon>ecological metagenomes</taxon>
    </lineage>
</organism>
<reference evidence="1" key="1">
    <citation type="submission" date="2018-06" db="EMBL/GenBank/DDBJ databases">
        <authorList>
            <person name="Zhirakovskaya E."/>
        </authorList>
    </citation>
    <scope>NUCLEOTIDE SEQUENCE</scope>
</reference>
<dbReference type="SUPFAM" id="SSF81593">
    <property type="entry name" value="Nucleotidyltransferase substrate binding subunit/domain"/>
    <property type="match status" value="1"/>
</dbReference>
<sequence length="153" mass="17946">MTNYVVNRGIMNKHNLDFSSLRQAIASLAQALEITVSDKFEQLDKSWQVTLIAGVIQNFEFSFELSWKMLKRQLEIELPSSAELDSMSYKTLIRTGYERGLLQSPEQWFDYRMMRNLASHTYNQDKAQQVYSQSKEFLRSASYLLERLEARQS</sequence>
<dbReference type="NCBIfam" id="TIGR01987">
    <property type="entry name" value="HI0074"/>
    <property type="match status" value="1"/>
</dbReference>
<dbReference type="Gene3D" id="1.20.120.330">
    <property type="entry name" value="Nucleotidyltransferases domain 2"/>
    <property type="match status" value="1"/>
</dbReference>
<dbReference type="Pfam" id="PF08780">
    <property type="entry name" value="NTase_sub_bind"/>
    <property type="match status" value="1"/>
</dbReference>
<gene>
    <name evidence="1" type="ORF">MNBD_GAMMA26-349</name>
</gene>
<protein>
    <recommendedName>
        <fullName evidence="2">Nucleotidyltransferase</fullName>
    </recommendedName>
</protein>